<protein>
    <submittedName>
        <fullName evidence="1">Uncharacterized protein</fullName>
    </submittedName>
</protein>
<reference evidence="1 2" key="1">
    <citation type="journal article" date="2023" name="Nucleic Acids Res.">
        <title>The hologenome of Daphnia magna reveals possible DNA methylation and microbiome-mediated evolution of the host genome.</title>
        <authorList>
            <person name="Chaturvedi A."/>
            <person name="Li X."/>
            <person name="Dhandapani V."/>
            <person name="Marshall H."/>
            <person name="Kissane S."/>
            <person name="Cuenca-Cambronero M."/>
            <person name="Asole G."/>
            <person name="Calvet F."/>
            <person name="Ruiz-Romero M."/>
            <person name="Marangio P."/>
            <person name="Guigo R."/>
            <person name="Rago D."/>
            <person name="Mirbahai L."/>
            <person name="Eastwood N."/>
            <person name="Colbourne J.K."/>
            <person name="Zhou J."/>
            <person name="Mallon E."/>
            <person name="Orsini L."/>
        </authorList>
    </citation>
    <scope>NUCLEOTIDE SEQUENCE [LARGE SCALE GENOMIC DNA]</scope>
    <source>
        <strain evidence="1">LRV0_1</strain>
    </source>
</reference>
<accession>A0ABR0B0G4</accession>
<dbReference type="EMBL" id="JAOYFB010000039">
    <property type="protein sequence ID" value="KAK4030865.1"/>
    <property type="molecule type" value="Genomic_DNA"/>
</dbReference>
<dbReference type="InterPro" id="IPR043128">
    <property type="entry name" value="Rev_trsase/Diguanyl_cyclase"/>
</dbReference>
<evidence type="ECO:0000313" key="1">
    <source>
        <dbReference type="EMBL" id="KAK4030865.1"/>
    </source>
</evidence>
<proteinExistence type="predicted"/>
<organism evidence="1 2">
    <name type="scientific">Daphnia magna</name>
    <dbReference type="NCBI Taxonomy" id="35525"/>
    <lineage>
        <taxon>Eukaryota</taxon>
        <taxon>Metazoa</taxon>
        <taxon>Ecdysozoa</taxon>
        <taxon>Arthropoda</taxon>
        <taxon>Crustacea</taxon>
        <taxon>Branchiopoda</taxon>
        <taxon>Diplostraca</taxon>
        <taxon>Cladocera</taxon>
        <taxon>Anomopoda</taxon>
        <taxon>Daphniidae</taxon>
        <taxon>Daphnia</taxon>
    </lineage>
</organism>
<evidence type="ECO:0000313" key="2">
    <source>
        <dbReference type="Proteomes" id="UP001234178"/>
    </source>
</evidence>
<dbReference type="Gene3D" id="3.30.70.270">
    <property type="match status" value="1"/>
</dbReference>
<keyword evidence="2" id="KW-1185">Reference proteome</keyword>
<name>A0ABR0B0G4_9CRUS</name>
<comment type="caution">
    <text evidence="1">The sequence shown here is derived from an EMBL/GenBank/DDBJ whole genome shotgun (WGS) entry which is preliminary data.</text>
</comment>
<sequence length="272" mass="30257">MHCMGGEDHYRTSVKRNEECRSYRTLEQSLGSGYGPDFRRLNAVTISDVYPLPRIKETQARMEGAAFFSIIQTRLIWSQDTGKFPLGKVIEQKWRLSQRTGNGDGAVFGTRNFAEDGGCGVECDHVVVEWRSPEAVYLGHRQRAVSMNNLRSLVMECPQQTDSRDSSRAELLLVGIVEIPHGFSIQTDELILQASSRHSSSSTRKGNDFLPRLKGVNRAVVTDAQEQESVTSGKSTNSSLHASFEAFLRRIGGSLVSADIFGKTIRALKKDD</sequence>
<gene>
    <name evidence="1" type="ORF">OUZ56_024252</name>
</gene>
<dbReference type="Proteomes" id="UP001234178">
    <property type="component" value="Unassembled WGS sequence"/>
</dbReference>